<protein>
    <submittedName>
        <fullName evidence="2">Uncharacterized protein</fullName>
    </submittedName>
</protein>
<evidence type="ECO:0000313" key="2">
    <source>
        <dbReference type="EMBL" id="JAC61375.1"/>
    </source>
</evidence>
<feature type="region of interest" description="Disordered" evidence="1">
    <location>
        <begin position="54"/>
        <end position="97"/>
    </location>
</feature>
<dbReference type="AlphaFoldDB" id="A0A061QSF0"/>
<reference evidence="2" key="1">
    <citation type="submission" date="2014-05" db="EMBL/GenBank/DDBJ databases">
        <title>The transcriptome of the halophilic microalga Tetraselmis sp. GSL018 isolated from the Great Salt Lake, Utah.</title>
        <authorList>
            <person name="Jinkerson R.E."/>
            <person name="D'Adamo S."/>
            <person name="Posewitz M.C."/>
        </authorList>
    </citation>
    <scope>NUCLEOTIDE SEQUENCE</scope>
    <source>
        <strain evidence="2">GSL018</strain>
    </source>
</reference>
<organism evidence="2">
    <name type="scientific">Tetraselmis sp. GSL018</name>
    <dbReference type="NCBI Taxonomy" id="582737"/>
    <lineage>
        <taxon>Eukaryota</taxon>
        <taxon>Viridiplantae</taxon>
        <taxon>Chlorophyta</taxon>
        <taxon>core chlorophytes</taxon>
        <taxon>Chlorodendrophyceae</taxon>
        <taxon>Chlorodendrales</taxon>
        <taxon>Chlorodendraceae</taxon>
        <taxon>Tetraselmis</taxon>
    </lineage>
</organism>
<feature type="compositionally biased region" description="Basic and acidic residues" evidence="1">
    <location>
        <begin position="62"/>
        <end position="82"/>
    </location>
</feature>
<accession>A0A061QSF0</accession>
<gene>
    <name evidence="2" type="ORF">TSPGSL018_26444</name>
</gene>
<dbReference type="EMBL" id="GBEZ01025751">
    <property type="protein sequence ID" value="JAC61375.1"/>
    <property type="molecule type" value="Transcribed_RNA"/>
</dbReference>
<sequence length="203" mass="21991">PDCRSSLLLEHCFGDPADSPRLDLLRQAPLQGLALRPAALLLVLRRRALVAAAGEAAPQREQGPEEGQRRARAGDCLQDPRCRGGRRRVPPQQPRHPLALDGLRELADGVRLCRPPGRRARGRRLEQQAAEELGRAAREQGFHADQKLRPASPILAEGDRGPLDAPRGAHTALIPRRPVHHEVSTVAEVHVGGDGNILAAAQP</sequence>
<evidence type="ECO:0000256" key="1">
    <source>
        <dbReference type="SAM" id="MobiDB-lite"/>
    </source>
</evidence>
<feature type="non-terminal residue" evidence="2">
    <location>
        <position position="1"/>
    </location>
</feature>
<proteinExistence type="predicted"/>
<name>A0A061QSF0_9CHLO</name>